<dbReference type="STRING" id="4540.A0A3L6R9Z1"/>
<comment type="caution">
    <text evidence="2">The sequence shown here is derived from an EMBL/GenBank/DDBJ whole genome shotgun (WGS) entry which is preliminary data.</text>
</comment>
<proteinExistence type="predicted"/>
<accession>A0A3L6R9Z1</accession>
<evidence type="ECO:0000313" key="2">
    <source>
        <dbReference type="EMBL" id="RLM99287.1"/>
    </source>
</evidence>
<dbReference type="PANTHER" id="PTHR36716:SF2">
    <property type="entry name" value="F3H9.20 PROTEIN"/>
    <property type="match status" value="1"/>
</dbReference>
<dbReference type="AlphaFoldDB" id="A0A3L6R9Z1"/>
<gene>
    <name evidence="2" type="ORF">C2845_PM06G29800</name>
</gene>
<dbReference type="GO" id="GO:0009507">
    <property type="term" value="C:chloroplast"/>
    <property type="evidence" value="ECO:0007669"/>
    <property type="project" value="TreeGrafter"/>
</dbReference>
<protein>
    <submittedName>
        <fullName evidence="2">Uncharacterized protein</fullName>
    </submittedName>
</protein>
<reference evidence="3" key="1">
    <citation type="journal article" date="2019" name="Nat. Commun.">
        <title>The genome of broomcorn millet.</title>
        <authorList>
            <person name="Zou C."/>
            <person name="Miki D."/>
            <person name="Li D."/>
            <person name="Tang Q."/>
            <person name="Xiao L."/>
            <person name="Rajput S."/>
            <person name="Deng P."/>
            <person name="Jia W."/>
            <person name="Huang R."/>
            <person name="Zhang M."/>
            <person name="Sun Y."/>
            <person name="Hu J."/>
            <person name="Fu X."/>
            <person name="Schnable P.S."/>
            <person name="Li F."/>
            <person name="Zhang H."/>
            <person name="Feng B."/>
            <person name="Zhu X."/>
            <person name="Liu R."/>
            <person name="Schnable J.C."/>
            <person name="Zhu J.-K."/>
            <person name="Zhang H."/>
        </authorList>
    </citation>
    <scope>NUCLEOTIDE SEQUENCE [LARGE SCALE GENOMIC DNA]</scope>
</reference>
<dbReference type="Pfam" id="PF10063">
    <property type="entry name" value="DUF2301"/>
    <property type="match status" value="1"/>
</dbReference>
<dbReference type="EMBL" id="PQIB02000009">
    <property type="protein sequence ID" value="RLM99287.1"/>
    <property type="molecule type" value="Genomic_DNA"/>
</dbReference>
<dbReference type="Proteomes" id="UP000275267">
    <property type="component" value="Unassembled WGS sequence"/>
</dbReference>
<evidence type="ECO:0000256" key="1">
    <source>
        <dbReference type="SAM" id="MobiDB-lite"/>
    </source>
</evidence>
<dbReference type="InterPro" id="IPR019275">
    <property type="entry name" value="DUF2301"/>
</dbReference>
<sequence length="231" mass="24030">MARPPSRSVYPVQPWPAWPYADSEHTSGCRSHVALVASEFSKEQARQAAAGLVQGGRALPRHAPLHDAGAAGRLIHIYVTPVKRFLQALWAAGSLGSVGTYLVAAQPLDEGLVQASGRPLVARPRPVRLGQGGPAAATARLASGGAVAAGTLQAARPFMAAGPRSREKSNGRENRPAELRRVSGRQAPGGRGGRCGPVAVSYPGEDARRAVSARHVRAVVIGHVVGSRAVH</sequence>
<evidence type="ECO:0000313" key="3">
    <source>
        <dbReference type="Proteomes" id="UP000275267"/>
    </source>
</evidence>
<dbReference type="OrthoDB" id="10582228at2759"/>
<name>A0A3L6R9Z1_PANMI</name>
<dbReference type="PANTHER" id="PTHR36716">
    <property type="entry name" value="F3H9.20 PROTEIN"/>
    <property type="match status" value="1"/>
</dbReference>
<organism evidence="2 3">
    <name type="scientific">Panicum miliaceum</name>
    <name type="common">Proso millet</name>
    <name type="synonym">Broomcorn millet</name>
    <dbReference type="NCBI Taxonomy" id="4540"/>
    <lineage>
        <taxon>Eukaryota</taxon>
        <taxon>Viridiplantae</taxon>
        <taxon>Streptophyta</taxon>
        <taxon>Embryophyta</taxon>
        <taxon>Tracheophyta</taxon>
        <taxon>Spermatophyta</taxon>
        <taxon>Magnoliopsida</taxon>
        <taxon>Liliopsida</taxon>
        <taxon>Poales</taxon>
        <taxon>Poaceae</taxon>
        <taxon>PACMAD clade</taxon>
        <taxon>Panicoideae</taxon>
        <taxon>Panicodae</taxon>
        <taxon>Paniceae</taxon>
        <taxon>Panicinae</taxon>
        <taxon>Panicum</taxon>
        <taxon>Panicum sect. Panicum</taxon>
    </lineage>
</organism>
<keyword evidence="3" id="KW-1185">Reference proteome</keyword>
<feature type="region of interest" description="Disordered" evidence="1">
    <location>
        <begin position="160"/>
        <end position="198"/>
    </location>
</feature>
<feature type="compositionally biased region" description="Basic and acidic residues" evidence="1">
    <location>
        <begin position="164"/>
        <end position="181"/>
    </location>
</feature>